<dbReference type="AlphaFoldDB" id="M1DIH3"/>
<dbReference type="EnsemblPlants" id="PGSC0003DMT400089594">
    <property type="protein sequence ID" value="PGSC0003DMT400089594"/>
    <property type="gene ID" value="PGSC0003DMG400039165"/>
</dbReference>
<feature type="region of interest" description="Disordered" evidence="1">
    <location>
        <begin position="13"/>
        <end position="118"/>
    </location>
</feature>
<sequence length="118" mass="12385">MCLTSADWRAKCPIGDSPKRLASSTWTSDGLKELSDMARPKVAGRDMPPRNRAKGITINEDATASRAKVTKIPTTGGKGKGKGKAPSSASPEANSDSDGSMPLTAPLLRAPRSSGYHF</sequence>
<evidence type="ECO:0000313" key="3">
    <source>
        <dbReference type="Proteomes" id="UP000011115"/>
    </source>
</evidence>
<reference evidence="3" key="1">
    <citation type="journal article" date="2011" name="Nature">
        <title>Genome sequence and analysis of the tuber crop potato.</title>
        <authorList>
            <consortium name="The Potato Genome Sequencing Consortium"/>
        </authorList>
    </citation>
    <scope>NUCLEOTIDE SEQUENCE [LARGE SCALE GENOMIC DNA]</scope>
    <source>
        <strain evidence="3">cv. DM1-3 516 R44</strain>
    </source>
</reference>
<evidence type="ECO:0000256" key="1">
    <source>
        <dbReference type="SAM" id="MobiDB-lite"/>
    </source>
</evidence>
<dbReference type="Proteomes" id="UP000011115">
    <property type="component" value="Unassembled WGS sequence"/>
</dbReference>
<evidence type="ECO:0008006" key="4">
    <source>
        <dbReference type="Google" id="ProtNLM"/>
    </source>
</evidence>
<dbReference type="PaxDb" id="4113-PGSC0003DMT400089594"/>
<keyword evidence="3" id="KW-1185">Reference proteome</keyword>
<feature type="compositionally biased region" description="Polar residues" evidence="1">
    <location>
        <begin position="87"/>
        <end position="98"/>
    </location>
</feature>
<organism evidence="2 3">
    <name type="scientific">Solanum tuberosum</name>
    <name type="common">Potato</name>
    <dbReference type="NCBI Taxonomy" id="4113"/>
    <lineage>
        <taxon>Eukaryota</taxon>
        <taxon>Viridiplantae</taxon>
        <taxon>Streptophyta</taxon>
        <taxon>Embryophyta</taxon>
        <taxon>Tracheophyta</taxon>
        <taxon>Spermatophyta</taxon>
        <taxon>Magnoliopsida</taxon>
        <taxon>eudicotyledons</taxon>
        <taxon>Gunneridae</taxon>
        <taxon>Pentapetalae</taxon>
        <taxon>asterids</taxon>
        <taxon>lamiids</taxon>
        <taxon>Solanales</taxon>
        <taxon>Solanaceae</taxon>
        <taxon>Solanoideae</taxon>
        <taxon>Solaneae</taxon>
        <taxon>Solanum</taxon>
    </lineage>
</organism>
<feature type="compositionally biased region" description="Basic and acidic residues" evidence="1">
    <location>
        <begin position="30"/>
        <end position="49"/>
    </location>
</feature>
<dbReference type="HOGENOM" id="CLU_2077251_0_0_1"/>
<evidence type="ECO:0000313" key="2">
    <source>
        <dbReference type="EnsemblPlants" id="PGSC0003DMT400089594"/>
    </source>
</evidence>
<protein>
    <recommendedName>
        <fullName evidence="4">Integrase core domain containing protein</fullName>
    </recommendedName>
</protein>
<accession>M1DIH3</accession>
<dbReference type="Gramene" id="PGSC0003DMT400089594">
    <property type="protein sequence ID" value="PGSC0003DMT400089594"/>
    <property type="gene ID" value="PGSC0003DMG400039165"/>
</dbReference>
<name>M1DIH3_SOLTU</name>
<proteinExistence type="predicted"/>
<reference evidence="2" key="2">
    <citation type="submission" date="2015-06" db="UniProtKB">
        <authorList>
            <consortium name="EnsemblPlants"/>
        </authorList>
    </citation>
    <scope>IDENTIFICATION</scope>
    <source>
        <strain evidence="2">DM1-3 516 R44</strain>
    </source>
</reference>
<dbReference type="InParanoid" id="M1DIH3"/>